<feature type="transmembrane region" description="Helical" evidence="6">
    <location>
        <begin position="238"/>
        <end position="257"/>
    </location>
</feature>
<dbReference type="OMA" id="TIIMSEF"/>
<evidence type="ECO:0000259" key="7">
    <source>
        <dbReference type="PROSITE" id="PS50850"/>
    </source>
</evidence>
<gene>
    <name evidence="9" type="primary">LOC113799094</name>
</gene>
<sequence>MAIITESADFIDAAAADENQSFVSQNNNQNDDHVVIVNSHRPIVISSQSESINNHNHRNSNIKHTSVIQQPLTSMQTKFIIVLLAVCNFFIANGVSLQGPFFPKEAEQKGVTPLIYSSIFAIYELIMLITSFLFGNFAEKFKPNRMSGLGLILTGLATTAFGFITYLNVRIEFVLIAFTLRIIESLGATAFATSSYSFISVCFPDRTATMFATMEMFFGLGVITGPVIGGFLYNFDGFLLPFLTNGIVIIIFGIILISKPVEKLFYHGKLIGQMQTHNTGNDNDGGNYLDANDDQESNTLILPINESSSSSSETSNVRNDSSITTIENPEVTLGSFLSSTIVLIDSFIIITAITLMGFNGATLEPFIRHEGISNQTLHTSLMFVALGASYSFSALFWGKICDKFPSFLICFALAGSFVTGIGLLFLGPVPFLQSTIRPTLLTISLCMILFGIGTSSKQVAAYTHALNHTIIARKFPKNQKTYGLISGMFFSCLSFGGFIGPIIGGSLLQWSDFHLATFVMFSIECFVFLILLILQCFYRRSTTTTINQSTTATDLR</sequence>
<feature type="transmembrane region" description="Helical" evidence="6">
    <location>
        <begin position="439"/>
        <end position="460"/>
    </location>
</feature>
<dbReference type="RefSeq" id="XP_027205479.1">
    <property type="nucleotide sequence ID" value="XM_027349678.1"/>
</dbReference>
<evidence type="ECO:0000256" key="5">
    <source>
        <dbReference type="ARBA" id="ARBA00023136"/>
    </source>
</evidence>
<evidence type="ECO:0000256" key="2">
    <source>
        <dbReference type="ARBA" id="ARBA00022448"/>
    </source>
</evidence>
<evidence type="ECO:0000256" key="3">
    <source>
        <dbReference type="ARBA" id="ARBA00022692"/>
    </source>
</evidence>
<dbReference type="AlphaFoldDB" id="A0A6P6YKQ3"/>
<feature type="transmembrane region" description="Helical" evidence="6">
    <location>
        <begin position="114"/>
        <end position="134"/>
    </location>
</feature>
<dbReference type="InterPro" id="IPR020846">
    <property type="entry name" value="MFS_dom"/>
</dbReference>
<keyword evidence="4 6" id="KW-1133">Transmembrane helix</keyword>
<keyword evidence="8" id="KW-1185">Reference proteome</keyword>
<dbReference type="Pfam" id="PF07690">
    <property type="entry name" value="MFS_1"/>
    <property type="match status" value="1"/>
</dbReference>
<evidence type="ECO:0000256" key="4">
    <source>
        <dbReference type="ARBA" id="ARBA00022989"/>
    </source>
</evidence>
<evidence type="ECO:0000313" key="8">
    <source>
        <dbReference type="Proteomes" id="UP000515146"/>
    </source>
</evidence>
<feature type="transmembrane region" description="Helical" evidence="6">
    <location>
        <begin position="404"/>
        <end position="427"/>
    </location>
</feature>
<dbReference type="PROSITE" id="PS50850">
    <property type="entry name" value="MFS"/>
    <property type="match status" value="1"/>
</dbReference>
<dbReference type="Gene3D" id="1.20.1250.20">
    <property type="entry name" value="MFS general substrate transporter like domains"/>
    <property type="match status" value="2"/>
</dbReference>
<dbReference type="SUPFAM" id="SSF103473">
    <property type="entry name" value="MFS general substrate transporter"/>
    <property type="match status" value="1"/>
</dbReference>
<keyword evidence="2" id="KW-0813">Transport</keyword>
<feature type="transmembrane region" description="Helical" evidence="6">
    <location>
        <begin position="146"/>
        <end position="167"/>
    </location>
</feature>
<feature type="transmembrane region" description="Helical" evidence="6">
    <location>
        <begin position="173"/>
        <end position="199"/>
    </location>
</feature>
<dbReference type="PANTHER" id="PTHR23506">
    <property type="entry name" value="GH10249P"/>
    <property type="match status" value="1"/>
</dbReference>
<dbReference type="Proteomes" id="UP000515146">
    <property type="component" value="Unplaced"/>
</dbReference>
<proteinExistence type="predicted"/>
<reference evidence="9" key="1">
    <citation type="submission" date="2025-08" db="UniProtKB">
        <authorList>
            <consortium name="RefSeq"/>
        </authorList>
    </citation>
    <scope>IDENTIFICATION</scope>
    <source>
        <strain evidence="9">Airmid</strain>
    </source>
</reference>
<dbReference type="InterPro" id="IPR036259">
    <property type="entry name" value="MFS_trans_sf"/>
</dbReference>
<dbReference type="PANTHER" id="PTHR23506:SF26">
    <property type="entry name" value="MFS-TYPE TRANSPORTER SLC18B1"/>
    <property type="match status" value="1"/>
</dbReference>
<feature type="transmembrane region" description="Helical" evidence="6">
    <location>
        <begin position="378"/>
        <end position="397"/>
    </location>
</feature>
<feature type="transmembrane region" description="Helical" evidence="6">
    <location>
        <begin position="515"/>
        <end position="538"/>
    </location>
</feature>
<protein>
    <submittedName>
        <fullName evidence="9">MFS-type transporter SLC18B1-like</fullName>
    </submittedName>
</protein>
<comment type="subcellular location">
    <subcellularLocation>
        <location evidence="1">Membrane</location>
        <topology evidence="1">Multi-pass membrane protein</topology>
    </subcellularLocation>
</comment>
<feature type="transmembrane region" description="Helical" evidence="6">
    <location>
        <begin position="79"/>
        <end position="102"/>
    </location>
</feature>
<dbReference type="GO" id="GO:0022857">
    <property type="term" value="F:transmembrane transporter activity"/>
    <property type="evidence" value="ECO:0007669"/>
    <property type="project" value="InterPro"/>
</dbReference>
<evidence type="ECO:0000256" key="6">
    <source>
        <dbReference type="SAM" id="Phobius"/>
    </source>
</evidence>
<dbReference type="KEGG" id="dpte:113799094"/>
<keyword evidence="5 6" id="KW-0472">Membrane</keyword>
<evidence type="ECO:0000313" key="9">
    <source>
        <dbReference type="RefSeq" id="XP_027205479.1"/>
    </source>
</evidence>
<feature type="domain" description="Major facilitator superfamily (MFS) profile" evidence="7">
    <location>
        <begin position="80"/>
        <end position="540"/>
    </location>
</feature>
<feature type="transmembrane region" description="Helical" evidence="6">
    <location>
        <begin position="481"/>
        <end position="503"/>
    </location>
</feature>
<evidence type="ECO:0000256" key="1">
    <source>
        <dbReference type="ARBA" id="ARBA00004141"/>
    </source>
</evidence>
<dbReference type="InParanoid" id="A0A6P6YKQ3"/>
<dbReference type="GO" id="GO:0016020">
    <property type="term" value="C:membrane"/>
    <property type="evidence" value="ECO:0007669"/>
    <property type="project" value="UniProtKB-SubCell"/>
</dbReference>
<feature type="transmembrane region" description="Helical" evidence="6">
    <location>
        <begin position="336"/>
        <end position="358"/>
    </location>
</feature>
<keyword evidence="3 6" id="KW-0812">Transmembrane</keyword>
<dbReference type="OrthoDB" id="6490954at2759"/>
<accession>A0A6P6YKQ3</accession>
<dbReference type="InterPro" id="IPR011701">
    <property type="entry name" value="MFS"/>
</dbReference>
<name>A0A6P6YKQ3_DERPT</name>
<dbReference type="InterPro" id="IPR050930">
    <property type="entry name" value="MFS_Vesicular_Transporter"/>
</dbReference>
<feature type="transmembrane region" description="Helical" evidence="6">
    <location>
        <begin position="211"/>
        <end position="232"/>
    </location>
</feature>
<organism evidence="8 9">
    <name type="scientific">Dermatophagoides pteronyssinus</name>
    <name type="common">European house dust mite</name>
    <dbReference type="NCBI Taxonomy" id="6956"/>
    <lineage>
        <taxon>Eukaryota</taxon>
        <taxon>Metazoa</taxon>
        <taxon>Ecdysozoa</taxon>
        <taxon>Arthropoda</taxon>
        <taxon>Chelicerata</taxon>
        <taxon>Arachnida</taxon>
        <taxon>Acari</taxon>
        <taxon>Acariformes</taxon>
        <taxon>Sarcoptiformes</taxon>
        <taxon>Astigmata</taxon>
        <taxon>Psoroptidia</taxon>
        <taxon>Analgoidea</taxon>
        <taxon>Pyroglyphidae</taxon>
        <taxon>Dermatophagoidinae</taxon>
        <taxon>Dermatophagoides</taxon>
    </lineage>
</organism>